<dbReference type="InterPro" id="IPR017583">
    <property type="entry name" value="Tagatose/fructose_Pkinase"/>
</dbReference>
<dbReference type="EMBL" id="LQQU01000059">
    <property type="protein sequence ID" value="KZE25398.1"/>
    <property type="molecule type" value="Genomic_DNA"/>
</dbReference>
<proteinExistence type="inferred from homology"/>
<keyword evidence="5 8" id="KW-0067">ATP-binding</keyword>
<keyword evidence="3 8" id="KW-0547">Nucleotide-binding</keyword>
<evidence type="ECO:0000256" key="1">
    <source>
        <dbReference type="ARBA" id="ARBA00010688"/>
    </source>
</evidence>
<evidence type="ECO:0000313" key="10">
    <source>
        <dbReference type="EMBL" id="KZE25398.1"/>
    </source>
</evidence>
<dbReference type="PANTHER" id="PTHR46566:SF5">
    <property type="entry name" value="1-PHOSPHOFRUCTOKINASE"/>
    <property type="match status" value="1"/>
</dbReference>
<dbReference type="AlphaFoldDB" id="A0A165ELJ4"/>
<evidence type="ECO:0000256" key="6">
    <source>
        <dbReference type="ARBA" id="ARBA00047745"/>
    </source>
</evidence>
<dbReference type="InterPro" id="IPR011611">
    <property type="entry name" value="PfkB_dom"/>
</dbReference>
<evidence type="ECO:0000256" key="4">
    <source>
        <dbReference type="ARBA" id="ARBA00022777"/>
    </source>
</evidence>
<dbReference type="GO" id="GO:0016052">
    <property type="term" value="P:carbohydrate catabolic process"/>
    <property type="evidence" value="ECO:0007669"/>
    <property type="project" value="UniProtKB-ARBA"/>
</dbReference>
<dbReference type="PROSITE" id="PS00583">
    <property type="entry name" value="PFKB_KINASES_1"/>
    <property type="match status" value="1"/>
</dbReference>
<dbReference type="STRING" id="1452487.AVW16_03645"/>
<evidence type="ECO:0000259" key="9">
    <source>
        <dbReference type="Pfam" id="PF00294"/>
    </source>
</evidence>
<comment type="function">
    <text evidence="8">Catalyzes the ATP-dependent phosphorylation of fructose-l-phosphate to fructose-l,6-bisphosphate.</text>
</comment>
<dbReference type="Pfam" id="PF00294">
    <property type="entry name" value="PfkB"/>
    <property type="match status" value="1"/>
</dbReference>
<dbReference type="InterPro" id="IPR029056">
    <property type="entry name" value="Ribokinase-like"/>
</dbReference>
<dbReference type="GO" id="GO:0008662">
    <property type="term" value="F:1-phosphofructokinase activity"/>
    <property type="evidence" value="ECO:0007669"/>
    <property type="project" value="UniProtKB-UniRule"/>
</dbReference>
<evidence type="ECO:0000256" key="7">
    <source>
        <dbReference type="PIRNR" id="PIRNR000535"/>
    </source>
</evidence>
<dbReference type="PROSITE" id="PS00584">
    <property type="entry name" value="PFKB_KINASES_2"/>
    <property type="match status" value="1"/>
</dbReference>
<comment type="caution">
    <text evidence="10">The sequence shown here is derived from an EMBL/GenBank/DDBJ whole genome shotgun (WGS) entry which is preliminary data.</text>
</comment>
<evidence type="ECO:0000256" key="5">
    <source>
        <dbReference type="ARBA" id="ARBA00022840"/>
    </source>
</evidence>
<evidence type="ECO:0000256" key="8">
    <source>
        <dbReference type="RuleBase" id="RU369061"/>
    </source>
</evidence>
<dbReference type="Gene3D" id="3.40.1190.20">
    <property type="match status" value="1"/>
</dbReference>
<evidence type="ECO:0000256" key="3">
    <source>
        <dbReference type="ARBA" id="ARBA00022741"/>
    </source>
</evidence>
<dbReference type="SUPFAM" id="SSF53613">
    <property type="entry name" value="Ribokinase-like"/>
    <property type="match status" value="1"/>
</dbReference>
<keyword evidence="2 7" id="KW-0808">Transferase</keyword>
<dbReference type="CDD" id="cd01164">
    <property type="entry name" value="FruK_PfkB_like"/>
    <property type="match status" value="1"/>
</dbReference>
<keyword evidence="4 8" id="KW-0418">Kinase</keyword>
<dbReference type="RefSeq" id="WP_066614796.1">
    <property type="nucleotide sequence ID" value="NZ_LQQU01000059.1"/>
</dbReference>
<comment type="similarity">
    <text evidence="1 7 8">Belongs to the carbohydrate kinase PfkB family.</text>
</comment>
<dbReference type="OrthoDB" id="9801219at2"/>
<dbReference type="InterPro" id="IPR002173">
    <property type="entry name" value="Carboh/pur_kinase_PfkB_CS"/>
</dbReference>
<evidence type="ECO:0000256" key="2">
    <source>
        <dbReference type="ARBA" id="ARBA00022679"/>
    </source>
</evidence>
<dbReference type="FunFam" id="3.40.1190.20:FF:000001">
    <property type="entry name" value="Phosphofructokinase"/>
    <property type="match status" value="1"/>
</dbReference>
<feature type="domain" description="Carbohydrate kinase PfkB" evidence="9">
    <location>
        <begin position="10"/>
        <end position="296"/>
    </location>
</feature>
<organism evidence="10 11">
    <name type="scientific">Crenobacter luteus</name>
    <dbReference type="NCBI Taxonomy" id="1452487"/>
    <lineage>
        <taxon>Bacteria</taxon>
        <taxon>Pseudomonadati</taxon>
        <taxon>Pseudomonadota</taxon>
        <taxon>Betaproteobacteria</taxon>
        <taxon>Neisseriales</taxon>
        <taxon>Neisseriaceae</taxon>
        <taxon>Crenobacter</taxon>
    </lineage>
</organism>
<dbReference type="GO" id="GO:0005524">
    <property type="term" value="F:ATP binding"/>
    <property type="evidence" value="ECO:0007669"/>
    <property type="project" value="UniProtKB-UniRule"/>
</dbReference>
<reference evidence="11" key="1">
    <citation type="submission" date="2016-01" db="EMBL/GenBank/DDBJ databases">
        <title>Draft genome of Chromobacterium sp. F49.</title>
        <authorList>
            <person name="Hong K.W."/>
        </authorList>
    </citation>
    <scope>NUCLEOTIDE SEQUENCE [LARGE SCALE GENOMIC DNA]</scope>
    <source>
        <strain evidence="11">CN10</strain>
    </source>
</reference>
<evidence type="ECO:0000313" key="11">
    <source>
        <dbReference type="Proteomes" id="UP000076625"/>
    </source>
</evidence>
<dbReference type="InterPro" id="IPR022463">
    <property type="entry name" value="1-PFruKinase"/>
</dbReference>
<name>A0A165ELJ4_9NEIS</name>
<gene>
    <name evidence="10" type="ORF">AVW16_03645</name>
</gene>
<dbReference type="Proteomes" id="UP000076625">
    <property type="component" value="Unassembled WGS sequence"/>
</dbReference>
<dbReference type="NCBIfam" id="TIGR03168">
    <property type="entry name" value="1-PFK"/>
    <property type="match status" value="1"/>
</dbReference>
<keyword evidence="11" id="KW-1185">Reference proteome</keyword>
<sequence length="316" mass="32800">MIGPITTITLNPAIDQTVTLENLTPGSVNVARAAHSHPGGKGVNVASCLADFGEPVLATGLLGRNNSEAFVELFEAKGITDRFVRVPGSTRVNIKLADLARGETTDVNLPGIRVAESALDALIDQFDYFTDAGRYVVAAGSLPEGLPADSYVHLVSRLNKLGARVLLDTSGAPLSAALAAPREALPAAIKPNRHELEQWAGQSLPTLAEVHAAARELQRRGVERVVVSLGEEGALFVDADDAILASLPAIDTVSTVGAGDALVAGLMSAWRAGADAETVARRGVAFAVAKLGRLGPHLPDAAEVARLAAQVNLARL</sequence>
<comment type="catalytic activity">
    <reaction evidence="6 8">
        <text>beta-D-fructose 1-phosphate + ATP = beta-D-fructose 1,6-bisphosphate + ADP + H(+)</text>
        <dbReference type="Rhea" id="RHEA:14213"/>
        <dbReference type="ChEBI" id="CHEBI:15378"/>
        <dbReference type="ChEBI" id="CHEBI:30616"/>
        <dbReference type="ChEBI" id="CHEBI:32966"/>
        <dbReference type="ChEBI" id="CHEBI:138881"/>
        <dbReference type="ChEBI" id="CHEBI:456216"/>
        <dbReference type="EC" id="2.7.1.56"/>
    </reaction>
</comment>
<accession>A0A165ELJ4</accession>
<dbReference type="NCBIfam" id="TIGR03828">
    <property type="entry name" value="pfkB"/>
    <property type="match status" value="1"/>
</dbReference>
<dbReference type="GO" id="GO:0044281">
    <property type="term" value="P:small molecule metabolic process"/>
    <property type="evidence" value="ECO:0007669"/>
    <property type="project" value="UniProtKB-ARBA"/>
</dbReference>
<dbReference type="PANTHER" id="PTHR46566">
    <property type="entry name" value="1-PHOSPHOFRUCTOKINASE-RELATED"/>
    <property type="match status" value="1"/>
</dbReference>
<dbReference type="GO" id="GO:0005829">
    <property type="term" value="C:cytosol"/>
    <property type="evidence" value="ECO:0007669"/>
    <property type="project" value="TreeGrafter"/>
</dbReference>
<dbReference type="PIRSF" id="PIRSF000535">
    <property type="entry name" value="1PFK/6PFK/LacC"/>
    <property type="match status" value="1"/>
</dbReference>
<protein>
    <recommendedName>
        <fullName evidence="7">Phosphofructokinase</fullName>
    </recommendedName>
</protein>